<dbReference type="Proteomes" id="UP000238385">
    <property type="component" value="Unassembled WGS sequence"/>
</dbReference>
<reference evidence="4 5" key="1">
    <citation type="submission" date="2018-03" db="EMBL/GenBank/DDBJ databases">
        <title>Marinobacter brunus sp. nov., a marine bacterium of Gamma-proteobacteria isolated from the surface seawater of the South China Sea.</title>
        <authorList>
            <person name="Cheng H."/>
            <person name="Wu Y.-H."/>
            <person name="Xamxidin M."/>
            <person name="Xu X.-W."/>
        </authorList>
    </citation>
    <scope>NUCLEOTIDE SEQUENCE [LARGE SCALE GENOMIC DNA]</scope>
    <source>
        <strain evidence="4 5">JCM 30472</strain>
    </source>
</reference>
<comment type="similarity">
    <text evidence="3">Belongs to the nucleoside phosphorylase PpnP family.</text>
</comment>
<proteinExistence type="inferred from homology"/>
<dbReference type="GO" id="GO:0004731">
    <property type="term" value="F:purine-nucleoside phosphorylase activity"/>
    <property type="evidence" value="ECO:0007669"/>
    <property type="project" value="UniProtKB-UniRule"/>
</dbReference>
<comment type="catalytic activity">
    <reaction evidence="3">
        <text>thymidine + phosphate = 2-deoxy-alpha-D-ribose 1-phosphate + thymine</text>
        <dbReference type="Rhea" id="RHEA:16037"/>
        <dbReference type="ChEBI" id="CHEBI:17748"/>
        <dbReference type="ChEBI" id="CHEBI:17821"/>
        <dbReference type="ChEBI" id="CHEBI:43474"/>
        <dbReference type="ChEBI" id="CHEBI:57259"/>
        <dbReference type="EC" id="2.4.2.2"/>
    </reaction>
</comment>
<comment type="catalytic activity">
    <reaction evidence="3">
        <text>cytidine + phosphate = cytosine + alpha-D-ribose 1-phosphate</text>
        <dbReference type="Rhea" id="RHEA:52540"/>
        <dbReference type="ChEBI" id="CHEBI:16040"/>
        <dbReference type="ChEBI" id="CHEBI:17562"/>
        <dbReference type="ChEBI" id="CHEBI:43474"/>
        <dbReference type="ChEBI" id="CHEBI:57720"/>
        <dbReference type="EC" id="2.4.2.2"/>
    </reaction>
</comment>
<dbReference type="OrthoDB" id="9793848at2"/>
<dbReference type="AlphaFoldDB" id="A0A2T1KCH6"/>
<gene>
    <name evidence="3" type="primary">ppnP</name>
    <name evidence="4" type="ORF">C7H08_10360</name>
</gene>
<evidence type="ECO:0000256" key="1">
    <source>
        <dbReference type="ARBA" id="ARBA00022676"/>
    </source>
</evidence>
<comment type="catalytic activity">
    <reaction evidence="3">
        <text>a purine D-ribonucleoside + phosphate = a purine nucleobase + alpha-D-ribose 1-phosphate</text>
        <dbReference type="Rhea" id="RHEA:19805"/>
        <dbReference type="ChEBI" id="CHEBI:26386"/>
        <dbReference type="ChEBI" id="CHEBI:43474"/>
        <dbReference type="ChEBI" id="CHEBI:57720"/>
        <dbReference type="ChEBI" id="CHEBI:142355"/>
        <dbReference type="EC" id="2.4.2.1"/>
    </reaction>
</comment>
<dbReference type="GO" id="GO:0047975">
    <property type="term" value="F:guanosine phosphorylase activity"/>
    <property type="evidence" value="ECO:0007669"/>
    <property type="project" value="RHEA"/>
</dbReference>
<evidence type="ECO:0000256" key="2">
    <source>
        <dbReference type="ARBA" id="ARBA00022679"/>
    </source>
</evidence>
<keyword evidence="5" id="KW-1185">Reference proteome</keyword>
<comment type="catalytic activity">
    <reaction evidence="3">
        <text>uridine + phosphate = alpha-D-ribose 1-phosphate + uracil</text>
        <dbReference type="Rhea" id="RHEA:24388"/>
        <dbReference type="ChEBI" id="CHEBI:16704"/>
        <dbReference type="ChEBI" id="CHEBI:17568"/>
        <dbReference type="ChEBI" id="CHEBI:43474"/>
        <dbReference type="ChEBI" id="CHEBI:57720"/>
        <dbReference type="EC" id="2.4.2.2"/>
    </reaction>
</comment>
<sequence>MLNVNEYFDGKVKSIAFQGEALPATLGVISPGEYEFGTSKKEVMTVVSGALTVQLPGSESWVRYGAGDAFEVEANASFKAKADMDTAYFCTYE</sequence>
<dbReference type="InterPro" id="IPR009664">
    <property type="entry name" value="Ppnp"/>
</dbReference>
<comment type="catalytic activity">
    <reaction evidence="3">
        <text>inosine + phosphate = alpha-D-ribose 1-phosphate + hypoxanthine</text>
        <dbReference type="Rhea" id="RHEA:27646"/>
        <dbReference type="ChEBI" id="CHEBI:17368"/>
        <dbReference type="ChEBI" id="CHEBI:17596"/>
        <dbReference type="ChEBI" id="CHEBI:43474"/>
        <dbReference type="ChEBI" id="CHEBI:57720"/>
        <dbReference type="EC" id="2.4.2.1"/>
    </reaction>
</comment>
<evidence type="ECO:0000313" key="4">
    <source>
        <dbReference type="EMBL" id="PSF07805.1"/>
    </source>
</evidence>
<dbReference type="FunFam" id="2.60.120.10:FF:000016">
    <property type="entry name" value="Pyrimidine/purine nucleoside phosphorylase"/>
    <property type="match status" value="1"/>
</dbReference>
<dbReference type="GO" id="GO:0004850">
    <property type="term" value="F:uridine phosphorylase activity"/>
    <property type="evidence" value="ECO:0007669"/>
    <property type="project" value="RHEA"/>
</dbReference>
<keyword evidence="1 3" id="KW-0328">Glycosyltransferase</keyword>
<dbReference type="Pfam" id="PF06865">
    <property type="entry name" value="Ppnp"/>
    <property type="match status" value="1"/>
</dbReference>
<dbReference type="SUPFAM" id="SSF51182">
    <property type="entry name" value="RmlC-like cupins"/>
    <property type="match status" value="1"/>
</dbReference>
<dbReference type="InterPro" id="IPR011051">
    <property type="entry name" value="RmlC_Cupin_sf"/>
</dbReference>
<dbReference type="InterPro" id="IPR014710">
    <property type="entry name" value="RmlC-like_jellyroll"/>
</dbReference>
<dbReference type="EMBL" id="PXNN01000013">
    <property type="protein sequence ID" value="PSF07805.1"/>
    <property type="molecule type" value="Genomic_DNA"/>
</dbReference>
<dbReference type="GO" id="GO:0009032">
    <property type="term" value="F:thymidine phosphorylase activity"/>
    <property type="evidence" value="ECO:0007669"/>
    <property type="project" value="RHEA"/>
</dbReference>
<dbReference type="EC" id="2.4.2.2" evidence="3"/>
<protein>
    <recommendedName>
        <fullName evidence="3">Pyrimidine/purine nucleoside phosphorylase</fullName>
        <ecNumber evidence="3">2.4.2.1</ecNumber>
        <ecNumber evidence="3">2.4.2.2</ecNumber>
    </recommendedName>
    <alternativeName>
        <fullName evidence="3">Adenosine phosphorylase</fullName>
    </alternativeName>
    <alternativeName>
        <fullName evidence="3">Cytidine phosphorylase</fullName>
    </alternativeName>
    <alternativeName>
        <fullName evidence="3">Guanosine phosphorylase</fullName>
    </alternativeName>
    <alternativeName>
        <fullName evidence="3">Inosine phosphorylase</fullName>
    </alternativeName>
    <alternativeName>
        <fullName evidence="3">Thymidine phosphorylase</fullName>
    </alternativeName>
    <alternativeName>
        <fullName evidence="3">Uridine phosphorylase</fullName>
    </alternativeName>
    <alternativeName>
        <fullName evidence="3">Xanthosine phosphorylase</fullName>
    </alternativeName>
</protein>
<dbReference type="PANTHER" id="PTHR36540:SF1">
    <property type="entry name" value="PYRIMIDINE_PURINE NUCLEOSIDE PHOSPHORYLASE"/>
    <property type="match status" value="1"/>
</dbReference>
<dbReference type="RefSeq" id="WP_106671674.1">
    <property type="nucleotide sequence ID" value="NZ_BMFE01000001.1"/>
</dbReference>
<dbReference type="PANTHER" id="PTHR36540">
    <property type="entry name" value="PYRIMIDINE/PURINE NUCLEOSIDE PHOSPHORYLASE"/>
    <property type="match status" value="1"/>
</dbReference>
<dbReference type="Gene3D" id="2.60.120.10">
    <property type="entry name" value="Jelly Rolls"/>
    <property type="match status" value="1"/>
</dbReference>
<dbReference type="EC" id="2.4.2.1" evidence="3"/>
<dbReference type="CDD" id="cd20296">
    <property type="entry name" value="cupin_PpnP-like"/>
    <property type="match status" value="1"/>
</dbReference>
<comment type="catalytic activity">
    <reaction evidence="3">
        <text>xanthosine + phosphate = alpha-D-ribose 1-phosphate + xanthine</text>
        <dbReference type="Rhea" id="RHEA:27638"/>
        <dbReference type="ChEBI" id="CHEBI:17712"/>
        <dbReference type="ChEBI" id="CHEBI:18107"/>
        <dbReference type="ChEBI" id="CHEBI:43474"/>
        <dbReference type="ChEBI" id="CHEBI:57720"/>
        <dbReference type="EC" id="2.4.2.1"/>
    </reaction>
</comment>
<keyword evidence="2 3" id="KW-0808">Transferase</keyword>
<name>A0A2T1KCH6_9GAMM</name>
<comment type="caution">
    <text evidence="4">The sequence shown here is derived from an EMBL/GenBank/DDBJ whole genome shotgun (WGS) entry which is preliminary data.</text>
</comment>
<organism evidence="4 5">
    <name type="scientific">Marinobacter halophilus</name>
    <dbReference type="NCBI Taxonomy" id="1323740"/>
    <lineage>
        <taxon>Bacteria</taxon>
        <taxon>Pseudomonadati</taxon>
        <taxon>Pseudomonadota</taxon>
        <taxon>Gammaproteobacteria</taxon>
        <taxon>Pseudomonadales</taxon>
        <taxon>Marinobacteraceae</taxon>
        <taxon>Marinobacter</taxon>
    </lineage>
</organism>
<evidence type="ECO:0000256" key="3">
    <source>
        <dbReference type="HAMAP-Rule" id="MF_01537"/>
    </source>
</evidence>
<dbReference type="HAMAP" id="MF_01537">
    <property type="entry name" value="Nucleos_phosphorylase_PpnP"/>
    <property type="match status" value="1"/>
</dbReference>
<accession>A0A2T1KCH6</accession>
<dbReference type="GO" id="GO:0005829">
    <property type="term" value="C:cytosol"/>
    <property type="evidence" value="ECO:0007669"/>
    <property type="project" value="TreeGrafter"/>
</dbReference>
<comment type="catalytic activity">
    <reaction evidence="3">
        <text>adenosine + phosphate = alpha-D-ribose 1-phosphate + adenine</text>
        <dbReference type="Rhea" id="RHEA:27642"/>
        <dbReference type="ChEBI" id="CHEBI:16335"/>
        <dbReference type="ChEBI" id="CHEBI:16708"/>
        <dbReference type="ChEBI" id="CHEBI:43474"/>
        <dbReference type="ChEBI" id="CHEBI:57720"/>
        <dbReference type="EC" id="2.4.2.1"/>
    </reaction>
</comment>
<evidence type="ECO:0000313" key="5">
    <source>
        <dbReference type="Proteomes" id="UP000238385"/>
    </source>
</evidence>
<comment type="catalytic activity">
    <reaction evidence="3">
        <text>guanosine + phosphate = alpha-D-ribose 1-phosphate + guanine</text>
        <dbReference type="Rhea" id="RHEA:13233"/>
        <dbReference type="ChEBI" id="CHEBI:16235"/>
        <dbReference type="ChEBI" id="CHEBI:16750"/>
        <dbReference type="ChEBI" id="CHEBI:43474"/>
        <dbReference type="ChEBI" id="CHEBI:57720"/>
        <dbReference type="EC" id="2.4.2.1"/>
    </reaction>
</comment>
<comment type="function">
    <text evidence="3">Catalyzes the phosphorolysis of diverse nucleosides, yielding D-ribose 1-phosphate and the respective free bases. Can use uridine, adenosine, guanosine, cytidine, thymidine, inosine and xanthosine as substrates. Also catalyzes the reverse reactions.</text>
</comment>